<dbReference type="GeneID" id="54583922"/>
<proteinExistence type="predicted"/>
<reference evidence="3" key="1">
    <citation type="journal article" date="2020" name="Stud. Mycol.">
        <title>101 Dothideomycetes genomes: a test case for predicting lifestyles and emergence of pathogens.</title>
        <authorList>
            <person name="Haridas S."/>
            <person name="Albert R."/>
            <person name="Binder M."/>
            <person name="Bloem J."/>
            <person name="Labutti K."/>
            <person name="Salamov A."/>
            <person name="Andreopoulos B."/>
            <person name="Baker S."/>
            <person name="Barry K."/>
            <person name="Bills G."/>
            <person name="Bluhm B."/>
            <person name="Cannon C."/>
            <person name="Castanera R."/>
            <person name="Culley D."/>
            <person name="Daum C."/>
            <person name="Ezra D."/>
            <person name="Gonzalez J."/>
            <person name="Henrissat B."/>
            <person name="Kuo A."/>
            <person name="Liang C."/>
            <person name="Lipzen A."/>
            <person name="Lutzoni F."/>
            <person name="Magnuson J."/>
            <person name="Mondo S."/>
            <person name="Nolan M."/>
            <person name="Ohm R."/>
            <person name="Pangilinan J."/>
            <person name="Park H.-J."/>
            <person name="Ramirez L."/>
            <person name="Alfaro M."/>
            <person name="Sun H."/>
            <person name="Tritt A."/>
            <person name="Yoshinaga Y."/>
            <person name="Zwiers L.-H."/>
            <person name="Turgeon B."/>
            <person name="Goodwin S."/>
            <person name="Spatafora J."/>
            <person name="Crous P."/>
            <person name="Grigoriev I."/>
        </authorList>
    </citation>
    <scope>NUCLEOTIDE SEQUENCE</scope>
    <source>
        <strain evidence="3">CBS 122368</strain>
    </source>
</reference>
<dbReference type="Proteomes" id="UP000800094">
    <property type="component" value="Unassembled WGS sequence"/>
</dbReference>
<feature type="domain" description="Heterokaryon incompatibility" evidence="2">
    <location>
        <begin position="154"/>
        <end position="301"/>
    </location>
</feature>
<protein>
    <recommendedName>
        <fullName evidence="2">Heterokaryon incompatibility domain-containing protein</fullName>
    </recommendedName>
</protein>
<accession>A0A6A6HTN5</accession>
<dbReference type="Pfam" id="PF06985">
    <property type="entry name" value="HET"/>
    <property type="match status" value="1"/>
</dbReference>
<evidence type="ECO:0000259" key="2">
    <source>
        <dbReference type="Pfam" id="PF06985"/>
    </source>
</evidence>
<dbReference type="AlphaFoldDB" id="A0A6A6HTN5"/>
<evidence type="ECO:0000313" key="4">
    <source>
        <dbReference type="Proteomes" id="UP000800094"/>
    </source>
</evidence>
<name>A0A6A6HTN5_9PLEO</name>
<dbReference type="RefSeq" id="XP_033675897.1">
    <property type="nucleotide sequence ID" value="XM_033830592.1"/>
</dbReference>
<dbReference type="EMBL" id="ML987215">
    <property type="protein sequence ID" value="KAF2240893.1"/>
    <property type="molecule type" value="Genomic_DNA"/>
</dbReference>
<evidence type="ECO:0000313" key="3">
    <source>
        <dbReference type="EMBL" id="KAF2240893.1"/>
    </source>
</evidence>
<keyword evidence="4" id="KW-1185">Reference proteome</keyword>
<sequence>MTRWHSLYCEVPDVIVGENNVPRCRACQQSCPSVEELLSGNVSGNSASVLPPDEPPGSMNLWWPKSVPYVRDEEQSCMSRTSPVPESAPAKDSCDESAESVPESNLTGTGDLSIYGETLKSDEFRLACLSAVSNKEYPVHLSLEVYTHNDHPEFEATSYCWGGENGDSSPCQPVYFGPYWDVLLQTKNCWSMLQFLRPWRGTRMIWVDAISINQGNLVERASQVAKMRQIYSDCSRVVVYLGNDIITTSTRFPAFKSLQTLEEGKLDRHIFPASHAYHDRQFDLHELLSRKYFSRVWIVQELIVSERAIIRVGDIDFRADASIISATLQAGRNHSEPEGSVSKSKWDGTSAPWIQHLANKAFPKSQIGDELSLLRLTSKSEASDPRDRLFAVIPLLQKGRLRKQFSPDYSLSFQHFCIGLFAHFLLTSKRYWFLYNAGIAIRATRDHLSLTPSWIPDCRSDASWKSVWASIRLPNPLMELTDIALAYGDAFRVILEEACLERMARTLDPAKPFHVDATVDRASGKLSINLIHMFVFVDQPSLKERCGSLNVYGLPVRDSKGQETESNLSLVVPGGLDIQPHQDHLFILDPGSGCVLGLPGKHWNIHPVTYLILREYADGPSTPNFKLITSRVRLFEGDLVLQDDMRTLQRDDRRDSESWSTVGRVSGYTLNKIRTSVATVLASIQKQMRSLKHHEGYEILLPVSTNRFFLQPEWQQFLPHVEDEDSMLHTVLVLCQALHEKREQKEERESPNTRLQRSFLACIERMFHAEVVREGDYGETFIKLTLDYQKWTARTRYYCMLPEQQRGVPTSGLFCGFENITEFWKMRNLLDKIKWEWKFESDEHWQAVPHSPGEDQYRELLEPPRKRTRMLPPEERVCVRAKINPILEGLRMLVRHTVRLYGMVVEAYDPPPDLETLAGWIKNGPTEEQTNKGVPKYIGGVRVDGSVCRVGIL</sequence>
<dbReference type="OrthoDB" id="2157530at2759"/>
<dbReference type="InterPro" id="IPR052895">
    <property type="entry name" value="HetReg/Transcr_Mod"/>
</dbReference>
<dbReference type="InterPro" id="IPR010730">
    <property type="entry name" value="HET"/>
</dbReference>
<feature type="region of interest" description="Disordered" evidence="1">
    <location>
        <begin position="75"/>
        <end position="106"/>
    </location>
</feature>
<organism evidence="3 4">
    <name type="scientific">Trematosphaeria pertusa</name>
    <dbReference type="NCBI Taxonomy" id="390896"/>
    <lineage>
        <taxon>Eukaryota</taxon>
        <taxon>Fungi</taxon>
        <taxon>Dikarya</taxon>
        <taxon>Ascomycota</taxon>
        <taxon>Pezizomycotina</taxon>
        <taxon>Dothideomycetes</taxon>
        <taxon>Pleosporomycetidae</taxon>
        <taxon>Pleosporales</taxon>
        <taxon>Massarineae</taxon>
        <taxon>Trematosphaeriaceae</taxon>
        <taxon>Trematosphaeria</taxon>
    </lineage>
</organism>
<evidence type="ECO:0000256" key="1">
    <source>
        <dbReference type="SAM" id="MobiDB-lite"/>
    </source>
</evidence>
<dbReference type="PANTHER" id="PTHR24148">
    <property type="entry name" value="ANKYRIN REPEAT DOMAIN-CONTAINING PROTEIN 39 HOMOLOG-RELATED"/>
    <property type="match status" value="1"/>
</dbReference>
<dbReference type="PANTHER" id="PTHR24148:SF81">
    <property type="entry name" value="HETEROKARYON INCOMPATIBILITY DOMAIN-CONTAINING PROTEIN"/>
    <property type="match status" value="1"/>
</dbReference>
<gene>
    <name evidence="3" type="ORF">BU26DRAFT_525793</name>
</gene>